<dbReference type="PANTHER" id="PTHR43677:SF4">
    <property type="entry name" value="QUINONE OXIDOREDUCTASE-LIKE PROTEIN 2"/>
    <property type="match status" value="1"/>
</dbReference>
<proteinExistence type="predicted"/>
<dbReference type="Gene3D" id="3.40.50.720">
    <property type="entry name" value="NAD(P)-binding Rossmann-like Domain"/>
    <property type="match status" value="1"/>
</dbReference>
<evidence type="ECO:0000313" key="4">
    <source>
        <dbReference type="Proteomes" id="UP000315295"/>
    </source>
</evidence>
<dbReference type="AlphaFoldDB" id="A0A540MFQ9"/>
<keyword evidence="4" id="KW-1185">Reference proteome</keyword>
<evidence type="ECO:0000256" key="1">
    <source>
        <dbReference type="SAM" id="MobiDB-lite"/>
    </source>
</evidence>
<evidence type="ECO:0000259" key="2">
    <source>
        <dbReference type="Pfam" id="PF00107"/>
    </source>
</evidence>
<name>A0A540MFQ9_MALBA</name>
<reference evidence="3 4" key="1">
    <citation type="journal article" date="2019" name="G3 (Bethesda)">
        <title>Sequencing of a Wild Apple (Malus baccata) Genome Unravels the Differences Between Cultivated and Wild Apple Species Regarding Disease Resistance and Cold Tolerance.</title>
        <authorList>
            <person name="Chen X."/>
        </authorList>
    </citation>
    <scope>NUCLEOTIDE SEQUENCE [LARGE SCALE GENOMIC DNA]</scope>
    <source>
        <strain evidence="4">cv. Shandingzi</strain>
        <tissue evidence="3">Leaves</tissue>
    </source>
</reference>
<comment type="caution">
    <text evidence="3">The sequence shown here is derived from an EMBL/GenBank/DDBJ whole genome shotgun (WGS) entry which is preliminary data.</text>
</comment>
<dbReference type="EMBL" id="VIEB01000270">
    <property type="protein sequence ID" value="TQD97533.1"/>
    <property type="molecule type" value="Genomic_DNA"/>
</dbReference>
<dbReference type="InterPro" id="IPR051397">
    <property type="entry name" value="Zn-ADH-like_protein"/>
</dbReference>
<gene>
    <name evidence="3" type="ORF">C1H46_016870</name>
</gene>
<dbReference type="InterPro" id="IPR013149">
    <property type="entry name" value="ADH-like_C"/>
</dbReference>
<feature type="region of interest" description="Disordered" evidence="1">
    <location>
        <begin position="13"/>
        <end position="76"/>
    </location>
</feature>
<protein>
    <recommendedName>
        <fullName evidence="2">Alcohol dehydrogenase-like C-terminal domain-containing protein</fullName>
    </recommendedName>
</protein>
<dbReference type="Proteomes" id="UP000315295">
    <property type="component" value="Unassembled WGS sequence"/>
</dbReference>
<dbReference type="PANTHER" id="PTHR43677">
    <property type="entry name" value="SHORT-CHAIN DEHYDROGENASE/REDUCTASE"/>
    <property type="match status" value="1"/>
</dbReference>
<dbReference type="STRING" id="106549.A0A540MFQ9"/>
<organism evidence="3 4">
    <name type="scientific">Malus baccata</name>
    <name type="common">Siberian crab apple</name>
    <name type="synonym">Pyrus baccata</name>
    <dbReference type="NCBI Taxonomy" id="106549"/>
    <lineage>
        <taxon>Eukaryota</taxon>
        <taxon>Viridiplantae</taxon>
        <taxon>Streptophyta</taxon>
        <taxon>Embryophyta</taxon>
        <taxon>Tracheophyta</taxon>
        <taxon>Spermatophyta</taxon>
        <taxon>Magnoliopsida</taxon>
        <taxon>eudicotyledons</taxon>
        <taxon>Gunneridae</taxon>
        <taxon>Pentapetalae</taxon>
        <taxon>rosids</taxon>
        <taxon>fabids</taxon>
        <taxon>Rosales</taxon>
        <taxon>Rosaceae</taxon>
        <taxon>Amygdaloideae</taxon>
        <taxon>Maleae</taxon>
        <taxon>Malus</taxon>
    </lineage>
</organism>
<evidence type="ECO:0000313" key="3">
    <source>
        <dbReference type="EMBL" id="TQD97533.1"/>
    </source>
</evidence>
<accession>A0A540MFQ9</accession>
<dbReference type="SUPFAM" id="SSF51735">
    <property type="entry name" value="NAD(P)-binding Rossmann-fold domains"/>
    <property type="match status" value="1"/>
</dbReference>
<dbReference type="Pfam" id="PF00107">
    <property type="entry name" value="ADH_zinc_N"/>
    <property type="match status" value="1"/>
</dbReference>
<feature type="domain" description="Alcohol dehydrogenase-like C-terminal" evidence="2">
    <location>
        <begin position="112"/>
        <end position="162"/>
    </location>
</feature>
<dbReference type="GO" id="GO:0016491">
    <property type="term" value="F:oxidoreductase activity"/>
    <property type="evidence" value="ECO:0007669"/>
    <property type="project" value="TreeGrafter"/>
</dbReference>
<dbReference type="InterPro" id="IPR036291">
    <property type="entry name" value="NAD(P)-bd_dom_sf"/>
</dbReference>
<sequence>MFQTILRRAVGSVGPRPDPWRLTATMNYSTSKDTMAKKAKKMRKSKNDPSATAGDDVSKTDADLPGGNSRCTPAPTQPQGHLLILQAQDVALVHRVILSSGQVLLVLRVDGGVGLAAIQIGKVVGANFIAVARGAEKVEYLKQLGVDHVVDSSSKNVILSVKDFLKSPKA</sequence>